<dbReference type="PROSITE" id="PS00523">
    <property type="entry name" value="SULFATASE_1"/>
    <property type="match status" value="1"/>
</dbReference>
<dbReference type="Pfam" id="PF00884">
    <property type="entry name" value="Sulfatase"/>
    <property type="match status" value="1"/>
</dbReference>
<organism evidence="7">
    <name type="scientific">marine sediment metagenome</name>
    <dbReference type="NCBI Taxonomy" id="412755"/>
    <lineage>
        <taxon>unclassified sequences</taxon>
        <taxon>metagenomes</taxon>
        <taxon>ecological metagenomes</taxon>
    </lineage>
</organism>
<evidence type="ECO:0000259" key="6">
    <source>
        <dbReference type="Pfam" id="PF00884"/>
    </source>
</evidence>
<keyword evidence="5" id="KW-1133">Transmembrane helix</keyword>
<protein>
    <recommendedName>
        <fullName evidence="6">Sulfatase N-terminal domain-containing protein</fullName>
    </recommendedName>
</protein>
<dbReference type="GO" id="GO:0046872">
    <property type="term" value="F:metal ion binding"/>
    <property type="evidence" value="ECO:0007669"/>
    <property type="project" value="UniProtKB-KW"/>
</dbReference>
<dbReference type="PANTHER" id="PTHR42693:SF53">
    <property type="entry name" value="ENDO-4-O-SULFATASE"/>
    <property type="match status" value="1"/>
</dbReference>
<gene>
    <name evidence="7" type="ORF">LCGC14_2940080</name>
</gene>
<dbReference type="Gene3D" id="3.40.720.10">
    <property type="entry name" value="Alkaline Phosphatase, subunit A"/>
    <property type="match status" value="1"/>
</dbReference>
<sequence length="217" mass="25163">MKINSEEIKNNFFNFFVQKQFQMNIYNFFTVSISAVALMFNLSSCQADRQDKSKAETKQLPNIILIVADDLGYNDLGACGNREIITPNLDRLANDGVRFSNFYVTCSVCTPSRGSLLTGRYPQQNGTYELFRNNRINDGHVYGDYEYRTSPEMILGMDVREVHFPQLLQQAGYKNGIFGKWDLGQLKRFLPLQRGFDQYYGFSNTGIDYYTHERYYV</sequence>
<comment type="similarity">
    <text evidence="1">Belongs to the sulfatase family.</text>
</comment>
<name>A0A0F8XI84_9ZZZZ</name>
<keyword evidence="5" id="KW-0812">Transmembrane</keyword>
<dbReference type="PANTHER" id="PTHR42693">
    <property type="entry name" value="ARYLSULFATASE FAMILY MEMBER"/>
    <property type="match status" value="1"/>
</dbReference>
<feature type="transmembrane region" description="Helical" evidence="5">
    <location>
        <begin position="21"/>
        <end position="42"/>
    </location>
</feature>
<dbReference type="GO" id="GO:0004065">
    <property type="term" value="F:arylsulfatase activity"/>
    <property type="evidence" value="ECO:0007669"/>
    <property type="project" value="TreeGrafter"/>
</dbReference>
<comment type="caution">
    <text evidence="7">The sequence shown here is derived from an EMBL/GenBank/DDBJ whole genome shotgun (WGS) entry which is preliminary data.</text>
</comment>
<proteinExistence type="inferred from homology"/>
<feature type="non-terminal residue" evidence="7">
    <location>
        <position position="217"/>
    </location>
</feature>
<dbReference type="InterPro" id="IPR050738">
    <property type="entry name" value="Sulfatase"/>
</dbReference>
<dbReference type="EMBL" id="LAZR01058948">
    <property type="protein sequence ID" value="KKK68832.1"/>
    <property type="molecule type" value="Genomic_DNA"/>
</dbReference>
<feature type="domain" description="Sulfatase N-terminal" evidence="6">
    <location>
        <begin position="61"/>
        <end position="215"/>
    </location>
</feature>
<evidence type="ECO:0000313" key="7">
    <source>
        <dbReference type="EMBL" id="KKK68832.1"/>
    </source>
</evidence>
<dbReference type="InterPro" id="IPR024607">
    <property type="entry name" value="Sulfatase_CS"/>
</dbReference>
<keyword evidence="3" id="KW-0378">Hydrolase</keyword>
<dbReference type="InterPro" id="IPR017850">
    <property type="entry name" value="Alkaline_phosphatase_core_sf"/>
</dbReference>
<evidence type="ECO:0000256" key="4">
    <source>
        <dbReference type="ARBA" id="ARBA00022837"/>
    </source>
</evidence>
<evidence type="ECO:0000256" key="1">
    <source>
        <dbReference type="ARBA" id="ARBA00008779"/>
    </source>
</evidence>
<dbReference type="SUPFAM" id="SSF53649">
    <property type="entry name" value="Alkaline phosphatase-like"/>
    <property type="match status" value="1"/>
</dbReference>
<dbReference type="InterPro" id="IPR000917">
    <property type="entry name" value="Sulfatase_N"/>
</dbReference>
<keyword evidence="4" id="KW-0106">Calcium</keyword>
<keyword evidence="5" id="KW-0472">Membrane</keyword>
<evidence type="ECO:0000256" key="5">
    <source>
        <dbReference type="SAM" id="Phobius"/>
    </source>
</evidence>
<accession>A0A0F8XI84</accession>
<dbReference type="AlphaFoldDB" id="A0A0F8XI84"/>
<evidence type="ECO:0000256" key="3">
    <source>
        <dbReference type="ARBA" id="ARBA00022801"/>
    </source>
</evidence>
<keyword evidence="2" id="KW-0479">Metal-binding</keyword>
<evidence type="ECO:0000256" key="2">
    <source>
        <dbReference type="ARBA" id="ARBA00022723"/>
    </source>
</evidence>
<reference evidence="7" key="1">
    <citation type="journal article" date="2015" name="Nature">
        <title>Complex archaea that bridge the gap between prokaryotes and eukaryotes.</title>
        <authorList>
            <person name="Spang A."/>
            <person name="Saw J.H."/>
            <person name="Jorgensen S.L."/>
            <person name="Zaremba-Niedzwiedzka K."/>
            <person name="Martijn J."/>
            <person name="Lind A.E."/>
            <person name="van Eijk R."/>
            <person name="Schleper C."/>
            <person name="Guy L."/>
            <person name="Ettema T.J."/>
        </authorList>
    </citation>
    <scope>NUCLEOTIDE SEQUENCE</scope>
</reference>